<dbReference type="RefSeq" id="WP_305109443.1">
    <property type="nucleotide sequence ID" value="NZ_JAUTWS010000403.1"/>
</dbReference>
<dbReference type="Proteomes" id="UP001243009">
    <property type="component" value="Unassembled WGS sequence"/>
</dbReference>
<sequence length="113" mass="12223">EAPATSAGRVIQRGEWLITFADDGAMAVTNANHPELLIIVRGRVATLYQSLEGGGLRVLQTAELSEGAGAARRCRSSRPGQTFHCWDPVRELPLRSGQAPGHRRCWAPGLPRP</sequence>
<comment type="caution">
    <text evidence="1">The sequence shown here is derived from an EMBL/GenBank/DDBJ whole genome shotgun (WGS) entry which is preliminary data.</text>
</comment>
<proteinExistence type="predicted"/>
<reference evidence="1 2" key="1">
    <citation type="submission" date="2023-08" db="EMBL/GenBank/DDBJ databases">
        <title>The draft genome sequence of Paracraurococcus sp. LOR1-02.</title>
        <authorList>
            <person name="Kingkaew E."/>
            <person name="Tanasupawat S."/>
        </authorList>
    </citation>
    <scope>NUCLEOTIDE SEQUENCE [LARGE SCALE GENOMIC DNA]</scope>
    <source>
        <strain evidence="1 2">LOR1-02</strain>
    </source>
</reference>
<dbReference type="EMBL" id="JAUTWS010000403">
    <property type="protein sequence ID" value="MDO9714623.1"/>
    <property type="molecule type" value="Genomic_DNA"/>
</dbReference>
<gene>
    <name evidence="1" type="ORF">Q7A36_40500</name>
</gene>
<protein>
    <submittedName>
        <fullName evidence="1">Uncharacterized protein</fullName>
    </submittedName>
</protein>
<name>A0ABT9EF20_9PROT</name>
<feature type="non-terminal residue" evidence="1">
    <location>
        <position position="1"/>
    </location>
</feature>
<evidence type="ECO:0000313" key="1">
    <source>
        <dbReference type="EMBL" id="MDO9714623.1"/>
    </source>
</evidence>
<organism evidence="1 2">
    <name type="scientific">Paracraurococcus lichenis</name>
    <dbReference type="NCBI Taxonomy" id="3064888"/>
    <lineage>
        <taxon>Bacteria</taxon>
        <taxon>Pseudomonadati</taxon>
        <taxon>Pseudomonadota</taxon>
        <taxon>Alphaproteobacteria</taxon>
        <taxon>Acetobacterales</taxon>
        <taxon>Roseomonadaceae</taxon>
        <taxon>Paracraurococcus</taxon>
    </lineage>
</organism>
<keyword evidence="2" id="KW-1185">Reference proteome</keyword>
<accession>A0ABT9EF20</accession>
<evidence type="ECO:0000313" key="2">
    <source>
        <dbReference type="Proteomes" id="UP001243009"/>
    </source>
</evidence>